<evidence type="ECO:0000313" key="3">
    <source>
        <dbReference type="EMBL" id="CAF4369675.1"/>
    </source>
</evidence>
<evidence type="ECO:0000313" key="4">
    <source>
        <dbReference type="Proteomes" id="UP000663829"/>
    </source>
</evidence>
<dbReference type="Gene3D" id="1.10.510.10">
    <property type="entry name" value="Transferase(Phosphotransferase) domain 1"/>
    <property type="match status" value="1"/>
</dbReference>
<keyword evidence="4" id="KW-1185">Reference proteome</keyword>
<name>A0A815THQ2_9BILA</name>
<sequence length="353" mass="40788">MLLQVDGVPKIIDSNFDTMENTNAQGKSSRKLWILIDSIETTTLYDLINQRPLCIRENLMISLKLVHLIKQIHSRNVVHRNISPQNILINYDSSMSPDQIHVGLIDFDFAWIEQPNNDSSNLDQVKDLIVNNFYRVPQFAIQSLNTNTTDKDIEQINSDQRSRTIDTSFICAILFWMITGRDPKCSRHENGQAPHQLNGVEDIIFMKSISEAGECVTKSFMEHLKLVFDRGFANCKQQWPLLELEYQIRFMLELITHGKSSVDSLLASSTRTISSSVSTESFIRFVSLIDKIKNEFVNRYASAESIRWLNDYNWSDDNQTARNYDTLVICQDRLPINFELTRNSDCKKCTLEF</sequence>
<dbReference type="GO" id="GO:0005634">
    <property type="term" value="C:nucleus"/>
    <property type="evidence" value="ECO:0007669"/>
    <property type="project" value="TreeGrafter"/>
</dbReference>
<dbReference type="EMBL" id="CAJOBC010088517">
    <property type="protein sequence ID" value="CAF4369675.1"/>
    <property type="molecule type" value="Genomic_DNA"/>
</dbReference>
<dbReference type="GO" id="GO:0004674">
    <property type="term" value="F:protein serine/threonine kinase activity"/>
    <property type="evidence" value="ECO:0007669"/>
    <property type="project" value="TreeGrafter"/>
</dbReference>
<dbReference type="InterPro" id="IPR000719">
    <property type="entry name" value="Prot_kinase_dom"/>
</dbReference>
<comment type="caution">
    <text evidence="2">The sequence shown here is derived from an EMBL/GenBank/DDBJ whole genome shotgun (WGS) entry which is preliminary data.</text>
</comment>
<dbReference type="Pfam" id="PF00069">
    <property type="entry name" value="Pkinase"/>
    <property type="match status" value="1"/>
</dbReference>
<dbReference type="AlphaFoldDB" id="A0A815THQ2"/>
<gene>
    <name evidence="2" type="ORF">GPM918_LOCUS37012</name>
    <name evidence="3" type="ORF">SRO942_LOCUS37770</name>
</gene>
<organism evidence="2 4">
    <name type="scientific">Didymodactylos carnosus</name>
    <dbReference type="NCBI Taxonomy" id="1234261"/>
    <lineage>
        <taxon>Eukaryota</taxon>
        <taxon>Metazoa</taxon>
        <taxon>Spiralia</taxon>
        <taxon>Gnathifera</taxon>
        <taxon>Rotifera</taxon>
        <taxon>Eurotatoria</taxon>
        <taxon>Bdelloidea</taxon>
        <taxon>Philodinida</taxon>
        <taxon>Philodinidae</taxon>
        <taxon>Didymodactylos</taxon>
    </lineage>
</organism>
<dbReference type="GO" id="GO:0044773">
    <property type="term" value="P:mitotic DNA damage checkpoint signaling"/>
    <property type="evidence" value="ECO:0007669"/>
    <property type="project" value="TreeGrafter"/>
</dbReference>
<dbReference type="Proteomes" id="UP000681722">
    <property type="component" value="Unassembled WGS sequence"/>
</dbReference>
<dbReference type="SUPFAM" id="SSF56112">
    <property type="entry name" value="Protein kinase-like (PK-like)"/>
    <property type="match status" value="1"/>
</dbReference>
<protein>
    <recommendedName>
        <fullName evidence="1">Protein kinase domain-containing protein</fullName>
    </recommendedName>
</protein>
<proteinExistence type="predicted"/>
<evidence type="ECO:0000313" key="2">
    <source>
        <dbReference type="EMBL" id="CAF1508684.1"/>
    </source>
</evidence>
<feature type="domain" description="Protein kinase" evidence="1">
    <location>
        <begin position="1"/>
        <end position="283"/>
    </location>
</feature>
<dbReference type="GO" id="GO:0005524">
    <property type="term" value="F:ATP binding"/>
    <property type="evidence" value="ECO:0007669"/>
    <property type="project" value="InterPro"/>
</dbReference>
<evidence type="ECO:0000259" key="1">
    <source>
        <dbReference type="PROSITE" id="PS50011"/>
    </source>
</evidence>
<dbReference type="PANTHER" id="PTHR44167:SF24">
    <property type="entry name" value="SERINE_THREONINE-PROTEIN KINASE CHK2"/>
    <property type="match status" value="1"/>
</dbReference>
<dbReference type="EMBL" id="CAJNOQ010022980">
    <property type="protein sequence ID" value="CAF1508684.1"/>
    <property type="molecule type" value="Genomic_DNA"/>
</dbReference>
<dbReference type="Proteomes" id="UP000663829">
    <property type="component" value="Unassembled WGS sequence"/>
</dbReference>
<dbReference type="PANTHER" id="PTHR44167">
    <property type="entry name" value="OVARIAN-SPECIFIC SERINE/THREONINE-PROTEIN KINASE LOK-RELATED"/>
    <property type="match status" value="1"/>
</dbReference>
<accession>A0A815THQ2</accession>
<dbReference type="OrthoDB" id="10054971at2759"/>
<dbReference type="PROSITE" id="PS50011">
    <property type="entry name" value="PROTEIN_KINASE_DOM"/>
    <property type="match status" value="1"/>
</dbReference>
<dbReference type="InterPro" id="IPR011009">
    <property type="entry name" value="Kinase-like_dom_sf"/>
</dbReference>
<reference evidence="2" key="1">
    <citation type="submission" date="2021-02" db="EMBL/GenBank/DDBJ databases">
        <authorList>
            <person name="Nowell W R."/>
        </authorList>
    </citation>
    <scope>NUCLEOTIDE SEQUENCE</scope>
</reference>